<keyword evidence="3" id="KW-0808">Transferase</keyword>
<feature type="domain" description="RNA polymerase sigma factor 54 DNA-binding" evidence="10">
    <location>
        <begin position="337"/>
        <end position="494"/>
    </location>
</feature>
<dbReference type="PANTHER" id="PTHR32248">
    <property type="entry name" value="RNA POLYMERASE SIGMA-54 FACTOR"/>
    <property type="match status" value="1"/>
</dbReference>
<dbReference type="Proteomes" id="UP000239872">
    <property type="component" value="Unassembled WGS sequence"/>
</dbReference>
<dbReference type="InterPro" id="IPR007634">
    <property type="entry name" value="RNA_pol_sigma_54_DNA-bd"/>
</dbReference>
<feature type="region of interest" description="Disordered" evidence="9">
    <location>
        <begin position="35"/>
        <end position="104"/>
    </location>
</feature>
<evidence type="ECO:0000256" key="1">
    <source>
        <dbReference type="ARBA" id="ARBA00008798"/>
    </source>
</evidence>
<dbReference type="EMBL" id="PPSL01000002">
    <property type="protein sequence ID" value="PQJ11725.1"/>
    <property type="molecule type" value="Genomic_DNA"/>
</dbReference>
<keyword evidence="2" id="KW-0240">DNA-directed RNA polymerase</keyword>
<proteinExistence type="inferred from homology"/>
<evidence type="ECO:0000313" key="13">
    <source>
        <dbReference type="Proteomes" id="UP000239872"/>
    </source>
</evidence>
<dbReference type="PROSITE" id="PS50044">
    <property type="entry name" value="SIGMA54_3"/>
    <property type="match status" value="1"/>
</dbReference>
<dbReference type="NCBIfam" id="TIGR02395">
    <property type="entry name" value="rpoN_sigma"/>
    <property type="match status" value="1"/>
</dbReference>
<name>A0A2S7SYR3_9BACT</name>
<organism evidence="12 13">
    <name type="scientific">Flavipsychrobacter stenotrophus</name>
    <dbReference type="NCBI Taxonomy" id="2077091"/>
    <lineage>
        <taxon>Bacteria</taxon>
        <taxon>Pseudomonadati</taxon>
        <taxon>Bacteroidota</taxon>
        <taxon>Chitinophagia</taxon>
        <taxon>Chitinophagales</taxon>
        <taxon>Chitinophagaceae</taxon>
        <taxon>Flavipsychrobacter</taxon>
    </lineage>
</organism>
<evidence type="ECO:0000256" key="9">
    <source>
        <dbReference type="SAM" id="MobiDB-lite"/>
    </source>
</evidence>
<dbReference type="Pfam" id="PF04552">
    <property type="entry name" value="Sigma54_DBD"/>
    <property type="match status" value="1"/>
</dbReference>
<dbReference type="GO" id="GO:0003677">
    <property type="term" value="F:DNA binding"/>
    <property type="evidence" value="ECO:0007669"/>
    <property type="project" value="UniProtKB-KW"/>
</dbReference>
<dbReference type="GO" id="GO:0016987">
    <property type="term" value="F:sigma factor activity"/>
    <property type="evidence" value="ECO:0007669"/>
    <property type="project" value="UniProtKB-KW"/>
</dbReference>
<dbReference type="PRINTS" id="PR00045">
    <property type="entry name" value="SIGMA54FCT"/>
</dbReference>
<evidence type="ECO:0000259" key="10">
    <source>
        <dbReference type="Pfam" id="PF04552"/>
    </source>
</evidence>
<keyword evidence="7" id="KW-0238">DNA-binding</keyword>
<comment type="caution">
    <text evidence="12">The sequence shown here is derived from an EMBL/GenBank/DDBJ whole genome shotgun (WGS) entry which is preliminary data.</text>
</comment>
<keyword evidence="8" id="KW-0804">Transcription</keyword>
<protein>
    <submittedName>
        <fullName evidence="12">RNA polymerase sigma-54 factor</fullName>
    </submittedName>
</protein>
<evidence type="ECO:0000256" key="5">
    <source>
        <dbReference type="ARBA" id="ARBA00023015"/>
    </source>
</evidence>
<keyword evidence="13" id="KW-1185">Reference proteome</keyword>
<dbReference type="InterPro" id="IPR038709">
    <property type="entry name" value="RpoN_core-bd_sf"/>
</dbReference>
<dbReference type="Gene3D" id="1.10.10.60">
    <property type="entry name" value="Homeodomain-like"/>
    <property type="match status" value="1"/>
</dbReference>
<keyword evidence="6" id="KW-0731">Sigma factor</keyword>
<dbReference type="Gene3D" id="1.10.10.1330">
    <property type="entry name" value="RNA polymerase sigma-54 factor, core-binding domain"/>
    <property type="match status" value="1"/>
</dbReference>
<feature type="compositionally biased region" description="Acidic residues" evidence="9">
    <location>
        <begin position="39"/>
        <end position="79"/>
    </location>
</feature>
<gene>
    <name evidence="12" type="primary">rpoN</name>
    <name evidence="12" type="ORF">CJD36_007985</name>
</gene>
<comment type="similarity">
    <text evidence="1">Belongs to the sigma-54 factor family.</text>
</comment>
<reference evidence="12 13" key="1">
    <citation type="submission" date="2018-01" db="EMBL/GenBank/DDBJ databases">
        <title>A novel member of the phylum Bacteroidetes isolated from glacier ice.</title>
        <authorList>
            <person name="Liu Q."/>
            <person name="Xin Y.-H."/>
        </authorList>
    </citation>
    <scope>NUCLEOTIDE SEQUENCE [LARGE SCALE GENOMIC DNA]</scope>
    <source>
        <strain evidence="12 13">RB1R16</strain>
    </source>
</reference>
<evidence type="ECO:0000256" key="7">
    <source>
        <dbReference type="ARBA" id="ARBA00023125"/>
    </source>
</evidence>
<dbReference type="Pfam" id="PF00309">
    <property type="entry name" value="Sigma54_AID"/>
    <property type="match status" value="1"/>
</dbReference>
<evidence type="ECO:0000256" key="2">
    <source>
        <dbReference type="ARBA" id="ARBA00022478"/>
    </source>
</evidence>
<dbReference type="GO" id="GO:0000428">
    <property type="term" value="C:DNA-directed RNA polymerase complex"/>
    <property type="evidence" value="ECO:0007669"/>
    <property type="project" value="UniProtKB-KW"/>
</dbReference>
<dbReference type="PROSITE" id="PS00718">
    <property type="entry name" value="SIGMA54_2"/>
    <property type="match status" value="1"/>
</dbReference>
<evidence type="ECO:0000256" key="6">
    <source>
        <dbReference type="ARBA" id="ARBA00023082"/>
    </source>
</evidence>
<dbReference type="GO" id="GO:0006352">
    <property type="term" value="P:DNA-templated transcription initiation"/>
    <property type="evidence" value="ECO:0007669"/>
    <property type="project" value="InterPro"/>
</dbReference>
<feature type="compositionally biased region" description="Basic and acidic residues" evidence="9">
    <location>
        <begin position="83"/>
        <end position="104"/>
    </location>
</feature>
<feature type="domain" description="RNA polymerase sigma factor 54 core-binding" evidence="11">
    <location>
        <begin position="124"/>
        <end position="314"/>
    </location>
</feature>
<accession>A0A2S7SYR3</accession>
<keyword evidence="4" id="KW-0548">Nucleotidyltransferase</keyword>
<evidence type="ECO:0000259" key="11">
    <source>
        <dbReference type="Pfam" id="PF04963"/>
    </source>
</evidence>
<evidence type="ECO:0000313" key="12">
    <source>
        <dbReference type="EMBL" id="PQJ11725.1"/>
    </source>
</evidence>
<dbReference type="OrthoDB" id="9814402at2"/>
<sequence>MLRQSNQQRLLQKLSPQQIQLMKLLQIPTASLEDRIQEELEENPALENEVGQDDDEYDLGGNDDGDDNDYDEGGDDVELSNDTADKVDLDDFLKHEDDGDRNYDYGDDYYGADNERQVTPARVETNFHDHVLDQLGMLELDERRHKIAEQIIGSLDEDGYLRREVTSLADDLAFGQNIETTEDEINELIKQIQQFDPAGICVWNLQECLLLQLKRMPDSKPLRDAIIVLDKYFNEFIKKHYDKIQRQLNLNDEDFKAVINIIIKLNPKPGSSFAVLNKAESYIIPDFFVYNNNGILELSLNSKNAPELRVSEGYKEMMRAYERGQKKDKRQKEAVMFIKQKLDSAKWFIDAIKQRQHTLLHTMQAIMDFQKEFFLTGDEAALRPMILKDIAQLTLLDVSTVSRVANSKFVQTEYGTHKLKYFFSEALQLDSGEEVSTREVKMILNEIIGAENKRKPFSDEHLTDMLVEKGYHIARRTVAKYREQLNIPVARLRKEL</sequence>
<dbReference type="GO" id="GO:0016779">
    <property type="term" value="F:nucleotidyltransferase activity"/>
    <property type="evidence" value="ECO:0007669"/>
    <property type="project" value="UniProtKB-KW"/>
</dbReference>
<evidence type="ECO:0000256" key="3">
    <source>
        <dbReference type="ARBA" id="ARBA00022679"/>
    </source>
</evidence>
<dbReference type="InterPro" id="IPR000394">
    <property type="entry name" value="RNA_pol_sigma_54"/>
</dbReference>
<evidence type="ECO:0000256" key="4">
    <source>
        <dbReference type="ARBA" id="ARBA00022695"/>
    </source>
</evidence>
<dbReference type="InterPro" id="IPR007046">
    <property type="entry name" value="RNA_pol_sigma_54_core-bd"/>
</dbReference>
<evidence type="ECO:0000256" key="8">
    <source>
        <dbReference type="ARBA" id="ARBA00023163"/>
    </source>
</evidence>
<dbReference type="RefSeq" id="WP_105038605.1">
    <property type="nucleotide sequence ID" value="NZ_PPSL01000002.1"/>
</dbReference>
<dbReference type="PIRSF" id="PIRSF000774">
    <property type="entry name" value="RpoN"/>
    <property type="match status" value="1"/>
</dbReference>
<keyword evidence="5" id="KW-0805">Transcription regulation</keyword>
<dbReference type="Pfam" id="PF04963">
    <property type="entry name" value="Sigma54_CBD"/>
    <property type="match status" value="1"/>
</dbReference>
<dbReference type="GO" id="GO:0001216">
    <property type="term" value="F:DNA-binding transcription activator activity"/>
    <property type="evidence" value="ECO:0007669"/>
    <property type="project" value="InterPro"/>
</dbReference>
<dbReference type="AlphaFoldDB" id="A0A2S7SYR3"/>
<dbReference type="PANTHER" id="PTHR32248:SF4">
    <property type="entry name" value="RNA POLYMERASE SIGMA-54 FACTOR"/>
    <property type="match status" value="1"/>
</dbReference>